<dbReference type="AlphaFoldDB" id="A0A433SAR6"/>
<name>A0A433SAR6_9BURK</name>
<proteinExistence type="predicted"/>
<keyword evidence="1" id="KW-0472">Membrane</keyword>
<sequence>MDTLIQIIFRIALFFIGLMFFMLLVFIGLVLAGLWLLRSLWYKITGKPRPTFSAFRFTPRQGFDFFYGRAGQNPPRPSQRAMDDVVDIEVKSDPTHGDDDPPHQINR</sequence>
<feature type="transmembrane region" description="Helical" evidence="1">
    <location>
        <begin position="12"/>
        <end position="37"/>
    </location>
</feature>
<dbReference type="RefSeq" id="WP_126980835.1">
    <property type="nucleotide sequence ID" value="NZ_PQSP01000009.1"/>
</dbReference>
<dbReference type="Proteomes" id="UP000286947">
    <property type="component" value="Unassembled WGS sequence"/>
</dbReference>
<dbReference type="EMBL" id="PQSP01000009">
    <property type="protein sequence ID" value="RUS65831.1"/>
    <property type="molecule type" value="Genomic_DNA"/>
</dbReference>
<reference evidence="2 3" key="1">
    <citation type="submission" date="2018-01" db="EMBL/GenBank/DDBJ databases">
        <title>Saezia sanguinis gen. nov., sp. nov., in the order Burkholderiales isolated from human blood.</title>
        <authorList>
            <person name="Medina-Pascual M.J."/>
            <person name="Valdezate S."/>
            <person name="Monzon S."/>
            <person name="Cuesta I."/>
            <person name="Carrasco G."/>
            <person name="Villalon P."/>
            <person name="Saez-Nieto J.A."/>
        </authorList>
    </citation>
    <scope>NUCLEOTIDE SEQUENCE [LARGE SCALE GENOMIC DNA]</scope>
    <source>
        <strain evidence="2 3">CNM695-12</strain>
    </source>
</reference>
<evidence type="ECO:0000256" key="1">
    <source>
        <dbReference type="SAM" id="Phobius"/>
    </source>
</evidence>
<keyword evidence="1" id="KW-1133">Transmembrane helix</keyword>
<protein>
    <submittedName>
        <fullName evidence="2">Uncharacterized protein</fullName>
    </submittedName>
</protein>
<keyword evidence="1" id="KW-0812">Transmembrane</keyword>
<evidence type="ECO:0000313" key="2">
    <source>
        <dbReference type="EMBL" id="RUS65831.1"/>
    </source>
</evidence>
<gene>
    <name evidence="2" type="ORF">CUZ56_02676</name>
</gene>
<accession>A0A433SAR6</accession>
<keyword evidence="3" id="KW-1185">Reference proteome</keyword>
<evidence type="ECO:0000313" key="3">
    <source>
        <dbReference type="Proteomes" id="UP000286947"/>
    </source>
</evidence>
<dbReference type="OrthoDB" id="8795784at2"/>
<organism evidence="2 3">
    <name type="scientific">Saezia sanguinis</name>
    <dbReference type="NCBI Taxonomy" id="1965230"/>
    <lineage>
        <taxon>Bacteria</taxon>
        <taxon>Pseudomonadati</taxon>
        <taxon>Pseudomonadota</taxon>
        <taxon>Betaproteobacteria</taxon>
        <taxon>Burkholderiales</taxon>
        <taxon>Saeziaceae</taxon>
        <taxon>Saezia</taxon>
    </lineage>
</organism>
<comment type="caution">
    <text evidence="2">The sequence shown here is derived from an EMBL/GenBank/DDBJ whole genome shotgun (WGS) entry which is preliminary data.</text>
</comment>